<comment type="similarity">
    <text evidence="1 4">Belongs to the prolyl-tRNA editing family. YbaK/EbsC subfamily.</text>
</comment>
<gene>
    <name evidence="6" type="primary">ybaK</name>
    <name evidence="6" type="ORF">L2764_12940</name>
</gene>
<organism evidence="6 7">
    <name type="scientific">Shewanella surugensis</name>
    <dbReference type="NCBI Taxonomy" id="212020"/>
    <lineage>
        <taxon>Bacteria</taxon>
        <taxon>Pseudomonadati</taxon>
        <taxon>Pseudomonadota</taxon>
        <taxon>Gammaproteobacteria</taxon>
        <taxon>Alteromonadales</taxon>
        <taxon>Shewanellaceae</taxon>
        <taxon>Shewanella</taxon>
    </lineage>
</organism>
<dbReference type="Proteomes" id="UP001203423">
    <property type="component" value="Unassembled WGS sequence"/>
</dbReference>
<dbReference type="PANTHER" id="PTHR30411:SF0">
    <property type="entry name" value="CYS-TRNA(PRO)_CYS-TRNA(CYS) DEACYLASE YBAK"/>
    <property type="match status" value="1"/>
</dbReference>
<dbReference type="InterPro" id="IPR007214">
    <property type="entry name" value="YbaK/aa-tRNA-synth-assoc-dom"/>
</dbReference>
<dbReference type="CDD" id="cd00002">
    <property type="entry name" value="YbaK_deacylase"/>
    <property type="match status" value="1"/>
</dbReference>
<keyword evidence="7" id="KW-1185">Reference proteome</keyword>
<dbReference type="Pfam" id="PF04073">
    <property type="entry name" value="tRNA_edit"/>
    <property type="match status" value="1"/>
</dbReference>
<dbReference type="Gene3D" id="3.90.960.10">
    <property type="entry name" value="YbaK/aminoacyl-tRNA synthetase-associated domain"/>
    <property type="match status" value="1"/>
</dbReference>
<reference evidence="6 7" key="1">
    <citation type="submission" date="2022-01" db="EMBL/GenBank/DDBJ databases">
        <title>Whole genome-based taxonomy of the Shewanellaceae.</title>
        <authorList>
            <person name="Martin-Rodriguez A.J."/>
        </authorList>
    </citation>
    <scope>NUCLEOTIDE SEQUENCE [LARGE SCALE GENOMIC DNA]</scope>
    <source>
        <strain evidence="6 7">DSM 17177</strain>
    </source>
</reference>
<evidence type="ECO:0000256" key="2">
    <source>
        <dbReference type="ARBA" id="ARBA00022917"/>
    </source>
</evidence>
<name>A0ABT0LCH9_9GAMM</name>
<evidence type="ECO:0000256" key="4">
    <source>
        <dbReference type="PIRNR" id="PIRNR006181"/>
    </source>
</evidence>
<accession>A0ABT0LCH9</accession>
<evidence type="ECO:0000256" key="1">
    <source>
        <dbReference type="ARBA" id="ARBA00009798"/>
    </source>
</evidence>
<feature type="domain" description="YbaK/aminoacyl-tRNA synthetase-associated" evidence="5">
    <location>
        <begin position="32"/>
        <end position="142"/>
    </location>
</feature>
<comment type="caution">
    <text evidence="6">The sequence shown here is derived from an EMBL/GenBank/DDBJ whole genome shotgun (WGS) entry which is preliminary data.</text>
</comment>
<evidence type="ECO:0000259" key="5">
    <source>
        <dbReference type="Pfam" id="PF04073"/>
    </source>
</evidence>
<dbReference type="PANTHER" id="PTHR30411">
    <property type="entry name" value="CYTOPLASMIC PROTEIN"/>
    <property type="match status" value="1"/>
</dbReference>
<protein>
    <recommendedName>
        <fullName evidence="4">Cys-tRNA(Pro)/Cys-tRNA(Cys) deacylase</fullName>
        <ecNumber evidence="4">4.2.-.-</ecNumber>
    </recommendedName>
</protein>
<evidence type="ECO:0000313" key="7">
    <source>
        <dbReference type="Proteomes" id="UP001203423"/>
    </source>
</evidence>
<dbReference type="EMBL" id="JAKIKS010000046">
    <property type="protein sequence ID" value="MCL1125360.1"/>
    <property type="molecule type" value="Genomic_DNA"/>
</dbReference>
<dbReference type="NCBIfam" id="TIGR00011">
    <property type="entry name" value="YbaK_EbsC"/>
    <property type="match status" value="1"/>
</dbReference>
<keyword evidence="2 4" id="KW-0648">Protein biosynthesis</keyword>
<dbReference type="InterPro" id="IPR004369">
    <property type="entry name" value="Prolyl-tRNA_editing_YbaK/EbsC"/>
</dbReference>
<dbReference type="InterPro" id="IPR036754">
    <property type="entry name" value="YbaK/aa-tRNA-synt-asso_dom_sf"/>
</dbReference>
<dbReference type="EC" id="4.2.-.-" evidence="4"/>
<evidence type="ECO:0000256" key="3">
    <source>
        <dbReference type="ARBA" id="ARBA00023239"/>
    </source>
</evidence>
<sequence length="155" mass="16826">MTPAINLLKKKNISFKLHEYQRSPNSQSYGLDAAEKIGVEPQYVFKTLVAQIDHAALVVAIIPVNSTLNLKQLAKAANTKKAHMAKPQDVLRSTGYVLGGVSPISQKKSLATFIDSTACQLSSIYISGGRRGLDIELSPNDLYGVTQAKWAILTL</sequence>
<dbReference type="RefSeq" id="WP_248940675.1">
    <property type="nucleotide sequence ID" value="NZ_JAKIKS010000046.1"/>
</dbReference>
<evidence type="ECO:0000313" key="6">
    <source>
        <dbReference type="EMBL" id="MCL1125360.1"/>
    </source>
</evidence>
<keyword evidence="3 4" id="KW-0456">Lyase</keyword>
<dbReference type="SUPFAM" id="SSF55826">
    <property type="entry name" value="YbaK/ProRS associated domain"/>
    <property type="match status" value="1"/>
</dbReference>
<proteinExistence type="inferred from homology"/>
<dbReference type="PIRSF" id="PIRSF006181">
    <property type="entry name" value="EbsC_YbaK"/>
    <property type="match status" value="1"/>
</dbReference>